<reference evidence="2 3" key="1">
    <citation type="journal article" date="2011" name="Front. Microbiol.">
        <title>Genomic signatures of strain selection and enhancement in Bacillus atrophaeus var. globigii, a historical biowarfare simulant.</title>
        <authorList>
            <person name="Gibbons H.S."/>
            <person name="Broomall S.M."/>
            <person name="McNew L.A."/>
            <person name="Daligault H."/>
            <person name="Chapman C."/>
            <person name="Bruce D."/>
            <person name="Karavis M."/>
            <person name="Krepps M."/>
            <person name="McGregor P.A."/>
            <person name="Hong C."/>
            <person name="Park K.H."/>
            <person name="Akmal A."/>
            <person name="Feldman A."/>
            <person name="Lin J.S."/>
            <person name="Chang W.E."/>
            <person name="Higgs B.W."/>
            <person name="Demirev P."/>
            <person name="Lindquist J."/>
            <person name="Liem A."/>
            <person name="Fochler E."/>
            <person name="Read T.D."/>
            <person name="Tapia R."/>
            <person name="Johnson S."/>
            <person name="Bishop-Lilly K.A."/>
            <person name="Detter C."/>
            <person name="Han C."/>
            <person name="Sozhamannan S."/>
            <person name="Rosenzweig C.N."/>
            <person name="Skowronski E.W."/>
        </authorList>
    </citation>
    <scope>NUCLEOTIDE SEQUENCE [LARGE SCALE GENOMIC DNA]</scope>
    <source>
        <strain evidence="2 3">MLST1</strain>
    </source>
</reference>
<gene>
    <name evidence="2" type="ORF">CWE09_05995</name>
</gene>
<dbReference type="CDD" id="cd00761">
    <property type="entry name" value="Glyco_tranf_GTA_type"/>
    <property type="match status" value="1"/>
</dbReference>
<dbReference type="PANTHER" id="PTHR33604">
    <property type="entry name" value="OSJNBA0004B13.7 PROTEIN"/>
    <property type="match status" value="1"/>
</dbReference>
<evidence type="ECO:0000313" key="2">
    <source>
        <dbReference type="EMBL" id="RUO26264.1"/>
    </source>
</evidence>
<feature type="domain" description="Glycosyltransferase 2-like" evidence="1">
    <location>
        <begin position="13"/>
        <end position="111"/>
    </location>
</feature>
<dbReference type="InterPro" id="IPR001173">
    <property type="entry name" value="Glyco_trans_2-like"/>
</dbReference>
<dbReference type="Pfam" id="PF00535">
    <property type="entry name" value="Glycos_transf_2"/>
    <property type="match status" value="1"/>
</dbReference>
<dbReference type="SUPFAM" id="SSF53448">
    <property type="entry name" value="Nucleotide-diphospho-sugar transferases"/>
    <property type="match status" value="1"/>
</dbReference>
<dbReference type="PANTHER" id="PTHR33604:SF3">
    <property type="entry name" value="OSJNBA0004B13.7 PROTEIN"/>
    <property type="match status" value="1"/>
</dbReference>
<name>A0A432W848_9GAMM</name>
<organism evidence="2 3">
    <name type="scientific">Aliidiomarina minuta</name>
    <dbReference type="NCBI Taxonomy" id="880057"/>
    <lineage>
        <taxon>Bacteria</taxon>
        <taxon>Pseudomonadati</taxon>
        <taxon>Pseudomonadota</taxon>
        <taxon>Gammaproteobacteria</taxon>
        <taxon>Alteromonadales</taxon>
        <taxon>Idiomarinaceae</taxon>
        <taxon>Aliidiomarina</taxon>
    </lineage>
</organism>
<dbReference type="AlphaFoldDB" id="A0A432W848"/>
<dbReference type="InterPro" id="IPR029044">
    <property type="entry name" value="Nucleotide-diphossugar_trans"/>
</dbReference>
<keyword evidence="3" id="KW-1185">Reference proteome</keyword>
<evidence type="ECO:0000313" key="3">
    <source>
        <dbReference type="Proteomes" id="UP000288293"/>
    </source>
</evidence>
<proteinExistence type="predicted"/>
<evidence type="ECO:0000259" key="1">
    <source>
        <dbReference type="Pfam" id="PF00535"/>
    </source>
</evidence>
<dbReference type="Gene3D" id="3.90.550.10">
    <property type="entry name" value="Spore Coat Polysaccharide Biosynthesis Protein SpsA, Chain A"/>
    <property type="match status" value="1"/>
</dbReference>
<dbReference type="EMBL" id="PIPL01000001">
    <property type="protein sequence ID" value="RUO26264.1"/>
    <property type="molecule type" value="Genomic_DNA"/>
</dbReference>
<sequence length="334" mass="39141">MKVNDLKETRSVIVIPCYNRLNTLKRLFNCLLQSEYPSAVDLVFSIDHSNAQTSLVEFIQTLKWPYGELRCIAREQRLGLKHHILQCGDLVVGYEFIVMLEDDLIVSKSFMKYAEQAVQFYAGQEGIAGISLYNYDRSERNSQPFKPLKCGYDAYFMQFASSWGQVWTRGQWQAFRYWLSKNDTENFGDVKADFVGKWPSTSWKKHFIRYMELQNLYFVFPYFGYSTNMGDDGSHHNYIFKLFTSALELGEPNLKLPEVSSNPIWYDSCFRLEKRSETPAPQTLLTANMTDDPATEFYKRFPYRTTFYFRVFLLALLVDAKKTLHKLSKIFKRG</sequence>
<dbReference type="Proteomes" id="UP000288293">
    <property type="component" value="Unassembled WGS sequence"/>
</dbReference>
<accession>A0A432W848</accession>
<protein>
    <recommendedName>
        <fullName evidence="1">Glycosyltransferase 2-like domain-containing protein</fullName>
    </recommendedName>
</protein>
<comment type="caution">
    <text evidence="2">The sequence shown here is derived from an EMBL/GenBank/DDBJ whole genome shotgun (WGS) entry which is preliminary data.</text>
</comment>